<reference evidence="2" key="1">
    <citation type="journal article" date="2021" name="Nat. Commun.">
        <title>Genetic determinants of endophytism in the Arabidopsis root mycobiome.</title>
        <authorList>
            <person name="Mesny F."/>
            <person name="Miyauchi S."/>
            <person name="Thiergart T."/>
            <person name="Pickel B."/>
            <person name="Atanasova L."/>
            <person name="Karlsson M."/>
            <person name="Huettel B."/>
            <person name="Barry K.W."/>
            <person name="Haridas S."/>
            <person name="Chen C."/>
            <person name="Bauer D."/>
            <person name="Andreopoulos W."/>
            <person name="Pangilinan J."/>
            <person name="LaButti K."/>
            <person name="Riley R."/>
            <person name="Lipzen A."/>
            <person name="Clum A."/>
            <person name="Drula E."/>
            <person name="Henrissat B."/>
            <person name="Kohler A."/>
            <person name="Grigoriev I.V."/>
            <person name="Martin F.M."/>
            <person name="Hacquard S."/>
        </authorList>
    </citation>
    <scope>NUCLEOTIDE SEQUENCE</scope>
    <source>
        <strain evidence="2">MPI-CAGE-CH-0243</strain>
    </source>
</reference>
<accession>A0A9P9EK09</accession>
<feature type="compositionally biased region" description="Polar residues" evidence="1">
    <location>
        <begin position="593"/>
        <end position="610"/>
    </location>
</feature>
<protein>
    <submittedName>
        <fullName evidence="2">Uncharacterized protein</fullName>
    </submittedName>
</protein>
<gene>
    <name evidence="2" type="ORF">B0J11DRAFT_587874</name>
</gene>
<evidence type="ECO:0000313" key="2">
    <source>
        <dbReference type="EMBL" id="KAH7138509.1"/>
    </source>
</evidence>
<comment type="caution">
    <text evidence="2">The sequence shown here is derived from an EMBL/GenBank/DDBJ whole genome shotgun (WGS) entry which is preliminary data.</text>
</comment>
<feature type="region of interest" description="Disordered" evidence="1">
    <location>
        <begin position="330"/>
        <end position="353"/>
    </location>
</feature>
<feature type="compositionally biased region" description="Polar residues" evidence="1">
    <location>
        <begin position="227"/>
        <end position="255"/>
    </location>
</feature>
<feature type="region of interest" description="Disordered" evidence="1">
    <location>
        <begin position="590"/>
        <end position="623"/>
    </location>
</feature>
<feature type="compositionally biased region" description="Basic and acidic residues" evidence="1">
    <location>
        <begin position="742"/>
        <end position="756"/>
    </location>
</feature>
<feature type="region of interest" description="Disordered" evidence="1">
    <location>
        <begin position="696"/>
        <end position="756"/>
    </location>
</feature>
<dbReference type="OrthoDB" id="5417628at2759"/>
<evidence type="ECO:0000256" key="1">
    <source>
        <dbReference type="SAM" id="MobiDB-lite"/>
    </source>
</evidence>
<feature type="region of interest" description="Disordered" evidence="1">
    <location>
        <begin position="373"/>
        <end position="407"/>
    </location>
</feature>
<feature type="compositionally biased region" description="Polar residues" evidence="1">
    <location>
        <begin position="463"/>
        <end position="477"/>
    </location>
</feature>
<dbReference type="AlphaFoldDB" id="A0A9P9EK09"/>
<feature type="compositionally biased region" description="Gly residues" evidence="1">
    <location>
        <begin position="725"/>
        <end position="735"/>
    </location>
</feature>
<feature type="region of interest" description="Disordered" evidence="1">
    <location>
        <begin position="443"/>
        <end position="493"/>
    </location>
</feature>
<organism evidence="2 3">
    <name type="scientific">Dendryphion nanum</name>
    <dbReference type="NCBI Taxonomy" id="256645"/>
    <lineage>
        <taxon>Eukaryota</taxon>
        <taxon>Fungi</taxon>
        <taxon>Dikarya</taxon>
        <taxon>Ascomycota</taxon>
        <taxon>Pezizomycotina</taxon>
        <taxon>Dothideomycetes</taxon>
        <taxon>Pleosporomycetidae</taxon>
        <taxon>Pleosporales</taxon>
        <taxon>Torulaceae</taxon>
        <taxon>Dendryphion</taxon>
    </lineage>
</organism>
<dbReference type="EMBL" id="JAGMWT010000001">
    <property type="protein sequence ID" value="KAH7138509.1"/>
    <property type="molecule type" value="Genomic_DNA"/>
</dbReference>
<dbReference type="Proteomes" id="UP000700596">
    <property type="component" value="Unassembled WGS sequence"/>
</dbReference>
<sequence>MRYENWDVIIFPRDSHIPVQEFRTACYATQNEHGRPVHMLTCYITSLPPMTPFRISIHSWADHEKPTTLIESLRKASQRVVYAIQVFVDGVRVFHNFYELSSKWPQEIVNGKPFTILPEQPSSQPRPSLNFPFFHQNILMRSSWEACDDLGRIKILLSEQLVGKSATSSNLELGVGNDLVYFSFQHAPRDVLEQACIAWPVRNPLYLPYPSHTGPLARPAPSLKTWKPSNSNFKAQSKSPRPNFSRAPFSQSQYPEPNIKRRPDAMSQPSVFPKPPPVTPWDGVGPFHTNNLYEDATTVDSWSNHPSNSGGDLGMSDIMFSSSFVPKADAWKTPTTKPECDEDKSKSSDTRITNSSRQQIVVYFNEDQFGQLVETLSPKKDDIDGPSGQDRERMKPTTAAPQPPKMGAISVPMDSRLSAAAPALKASYSDLQPHLQYVSDRLMSAKQNDGRRKHKDGKYLPMRSSQSVSGKENTIPSEQRMPPPYSFDTRYPTPHPALQGPVWGHFSQKMSLSFSDSDIEMRNASSALSSLTRNEKEQQQQQQPVSTSVRKSPAPVLAVSGNVKSRKEGLELGTPGLSDFQIRHDQSLWPTPKMQQDKPQSQKTPFNSPATEGVHSSFGARSGMGTGLVAEPKTTFVPGHRSAMNSLEKIEAECYHALGEDLGIFETESGGGGMGMGTELGGEMRTYDGGLEEFESSVTKRKRQGTIGGERGRSPIAKMVREGLGDGGMSGGMGLGASMVVEEQKPRLRGGDEEEK</sequence>
<feature type="compositionally biased region" description="Basic and acidic residues" evidence="1">
    <location>
        <begin position="377"/>
        <end position="395"/>
    </location>
</feature>
<proteinExistence type="predicted"/>
<evidence type="ECO:0000313" key="3">
    <source>
        <dbReference type="Proteomes" id="UP000700596"/>
    </source>
</evidence>
<name>A0A9P9EK09_9PLEO</name>
<feature type="region of interest" description="Disordered" evidence="1">
    <location>
        <begin position="527"/>
        <end position="562"/>
    </location>
</feature>
<feature type="region of interest" description="Disordered" evidence="1">
    <location>
        <begin position="220"/>
        <end position="286"/>
    </location>
</feature>
<keyword evidence="3" id="KW-1185">Reference proteome</keyword>